<keyword evidence="2" id="KW-1185">Reference proteome</keyword>
<accession>A0A8X6KGF3</accession>
<sequence length="130" mass="14732">MPSHTKPLFIQWFRALIVHNIGIHKQRGKHCSEISRCLYRNQQNESLVRVCTIIVCVKTPSPTPLGVEKRVGEEATVSFNPTLISRRQIFCLLRFGNINPTVCQHPRSTLEWKKASPSTAASVSNQCHLI</sequence>
<evidence type="ECO:0000313" key="1">
    <source>
        <dbReference type="EMBL" id="GFS47222.1"/>
    </source>
</evidence>
<reference evidence="1" key="1">
    <citation type="submission" date="2020-08" db="EMBL/GenBank/DDBJ databases">
        <title>Multicomponent nature underlies the extraordinary mechanical properties of spider dragline silk.</title>
        <authorList>
            <person name="Kono N."/>
            <person name="Nakamura H."/>
            <person name="Mori M."/>
            <person name="Yoshida Y."/>
            <person name="Ohtoshi R."/>
            <person name="Malay A.D."/>
            <person name="Moran D.A.P."/>
            <person name="Tomita M."/>
            <person name="Numata K."/>
            <person name="Arakawa K."/>
        </authorList>
    </citation>
    <scope>NUCLEOTIDE SEQUENCE</scope>
</reference>
<organism evidence="1 2">
    <name type="scientific">Nephila pilipes</name>
    <name type="common">Giant wood spider</name>
    <name type="synonym">Nephila maculata</name>
    <dbReference type="NCBI Taxonomy" id="299642"/>
    <lineage>
        <taxon>Eukaryota</taxon>
        <taxon>Metazoa</taxon>
        <taxon>Ecdysozoa</taxon>
        <taxon>Arthropoda</taxon>
        <taxon>Chelicerata</taxon>
        <taxon>Arachnida</taxon>
        <taxon>Araneae</taxon>
        <taxon>Araneomorphae</taxon>
        <taxon>Entelegynae</taxon>
        <taxon>Araneoidea</taxon>
        <taxon>Nephilidae</taxon>
        <taxon>Nephila</taxon>
    </lineage>
</organism>
<protein>
    <submittedName>
        <fullName evidence="1">Uncharacterized protein</fullName>
    </submittedName>
</protein>
<proteinExistence type="predicted"/>
<evidence type="ECO:0000313" key="2">
    <source>
        <dbReference type="Proteomes" id="UP000887013"/>
    </source>
</evidence>
<gene>
    <name evidence="1" type="ORF">NPIL_523031</name>
</gene>
<name>A0A8X6KGF3_NEPPI</name>
<dbReference type="EMBL" id="BMAW01044958">
    <property type="protein sequence ID" value="GFS47222.1"/>
    <property type="molecule type" value="Genomic_DNA"/>
</dbReference>
<comment type="caution">
    <text evidence="1">The sequence shown here is derived from an EMBL/GenBank/DDBJ whole genome shotgun (WGS) entry which is preliminary data.</text>
</comment>
<dbReference type="Proteomes" id="UP000887013">
    <property type="component" value="Unassembled WGS sequence"/>
</dbReference>
<dbReference type="AlphaFoldDB" id="A0A8X6KGF3"/>